<accession>A0AAN9L2L8</accession>
<evidence type="ECO:0000313" key="2">
    <source>
        <dbReference type="Proteomes" id="UP001367508"/>
    </source>
</evidence>
<sequence>MSKGISVFSQARTKLEFQKKSRGISVFPQESNRAYATKHRHCCRGSFPLRLLPLHLCIGLPSSATGVCRENGASDSRPRDRGAVVSAGLQCASPEIGETDFSTSGDFAERLWFSLPPSRVLCFVRKHSPPCCNRFALQFRLNQRKEEANLDEAAIAATGAAFLLQSCYDLGLASSETRSAAAKGQKPSIRNKGIQHALGSYEKIF</sequence>
<gene>
    <name evidence="1" type="ORF">VNO77_22190</name>
</gene>
<keyword evidence="2" id="KW-1185">Reference proteome</keyword>
<protein>
    <submittedName>
        <fullName evidence="1">Uncharacterized protein</fullName>
    </submittedName>
</protein>
<dbReference type="AlphaFoldDB" id="A0AAN9L2L8"/>
<evidence type="ECO:0000313" key="1">
    <source>
        <dbReference type="EMBL" id="KAK7328094.1"/>
    </source>
</evidence>
<comment type="caution">
    <text evidence="1">The sequence shown here is derived from an EMBL/GenBank/DDBJ whole genome shotgun (WGS) entry which is preliminary data.</text>
</comment>
<proteinExistence type="predicted"/>
<dbReference type="Proteomes" id="UP001367508">
    <property type="component" value="Unassembled WGS sequence"/>
</dbReference>
<name>A0AAN9L2L8_CANGL</name>
<dbReference type="EMBL" id="JAYMYQ010000005">
    <property type="protein sequence ID" value="KAK7328094.1"/>
    <property type="molecule type" value="Genomic_DNA"/>
</dbReference>
<organism evidence="1 2">
    <name type="scientific">Canavalia gladiata</name>
    <name type="common">Sword bean</name>
    <name type="synonym">Dolichos gladiatus</name>
    <dbReference type="NCBI Taxonomy" id="3824"/>
    <lineage>
        <taxon>Eukaryota</taxon>
        <taxon>Viridiplantae</taxon>
        <taxon>Streptophyta</taxon>
        <taxon>Embryophyta</taxon>
        <taxon>Tracheophyta</taxon>
        <taxon>Spermatophyta</taxon>
        <taxon>Magnoliopsida</taxon>
        <taxon>eudicotyledons</taxon>
        <taxon>Gunneridae</taxon>
        <taxon>Pentapetalae</taxon>
        <taxon>rosids</taxon>
        <taxon>fabids</taxon>
        <taxon>Fabales</taxon>
        <taxon>Fabaceae</taxon>
        <taxon>Papilionoideae</taxon>
        <taxon>50 kb inversion clade</taxon>
        <taxon>NPAAA clade</taxon>
        <taxon>indigoferoid/millettioid clade</taxon>
        <taxon>Phaseoleae</taxon>
        <taxon>Canavalia</taxon>
    </lineage>
</organism>
<reference evidence="1 2" key="1">
    <citation type="submission" date="2024-01" db="EMBL/GenBank/DDBJ databases">
        <title>The genomes of 5 underutilized Papilionoideae crops provide insights into root nodulation and disease resistanc.</title>
        <authorList>
            <person name="Jiang F."/>
        </authorList>
    </citation>
    <scope>NUCLEOTIDE SEQUENCE [LARGE SCALE GENOMIC DNA]</scope>
    <source>
        <strain evidence="1">LVBAO_FW01</strain>
        <tissue evidence="1">Leaves</tissue>
    </source>
</reference>